<feature type="coiled-coil region" evidence="2">
    <location>
        <begin position="109"/>
        <end position="203"/>
    </location>
</feature>
<organism evidence="5 6">
    <name type="scientific">Vitrella brassicaformis (strain CCMP3155)</name>
    <dbReference type="NCBI Taxonomy" id="1169540"/>
    <lineage>
        <taxon>Eukaryota</taxon>
        <taxon>Sar</taxon>
        <taxon>Alveolata</taxon>
        <taxon>Colpodellida</taxon>
        <taxon>Vitrellaceae</taxon>
        <taxon>Vitrella</taxon>
    </lineage>
</organism>
<evidence type="ECO:0000259" key="3">
    <source>
        <dbReference type="Pfam" id="PF04111"/>
    </source>
</evidence>
<evidence type="ECO:0000259" key="4">
    <source>
        <dbReference type="Pfam" id="PF17675"/>
    </source>
</evidence>
<dbReference type="GO" id="GO:0000407">
    <property type="term" value="C:phagophore assembly site"/>
    <property type="evidence" value="ECO:0007669"/>
    <property type="project" value="TreeGrafter"/>
</dbReference>
<dbReference type="Pfam" id="PF04111">
    <property type="entry name" value="APG6"/>
    <property type="match status" value="1"/>
</dbReference>
<evidence type="ECO:0000313" key="6">
    <source>
        <dbReference type="Proteomes" id="UP000041254"/>
    </source>
</evidence>
<dbReference type="Pfam" id="PF17675">
    <property type="entry name" value="APG6_N"/>
    <property type="match status" value="1"/>
</dbReference>
<sequence length="418" mass="46898">MIAPSSQPSGASSSSSSRQQLNVINYCSKCNVPLAIVDDIPSIDTVDLHKSFATMLESFVVLAGAASTLEASKMGAGGGNGGYHDAISRVERILDLASGQADATHPLCVDCVDQVLEEAQKQAQEAEEEKKAYQAALQALENEQNQHKQHGSSAGRQLEDEIHRLEEEERHLLREIESVDHQLAALHREESTLQAEMKQLHEDEHSFWTSFSDYQSQVVCHEEEVAATNAAIHYATRQLQRLKTMNVINDTFHIWQDGPFGTINGFRLGKLLHTPVSWDEINAAWGQVCLLLDVVTKKCRLQLQKYRLLPRGSYSAIIRKHDKATLELYGSEGGLSRFFSGRRFDQAMVAFLDCVQEVANMIHRRGDPTARIPFKIDGDKIEGFPIRLQFNQEERWTKALKFLLIDLKYIIALEAASR</sequence>
<feature type="domain" description="Atg6 BARA" evidence="3">
    <location>
        <begin position="242"/>
        <end position="413"/>
    </location>
</feature>
<keyword evidence="2" id="KW-0175">Coiled coil</keyword>
<evidence type="ECO:0000313" key="5">
    <source>
        <dbReference type="EMBL" id="CEM35886.1"/>
    </source>
</evidence>
<dbReference type="Gene3D" id="1.10.418.40">
    <property type="entry name" value="Autophagy protein 6/Beclin 1"/>
    <property type="match status" value="1"/>
</dbReference>
<evidence type="ECO:0000256" key="2">
    <source>
        <dbReference type="SAM" id="Coils"/>
    </source>
</evidence>
<dbReference type="OMA" id="TATFEIW"/>
<evidence type="ECO:0000256" key="1">
    <source>
        <dbReference type="ARBA" id="ARBA00005965"/>
    </source>
</evidence>
<dbReference type="PANTHER" id="PTHR12768:SF4">
    <property type="entry name" value="BECLIN-1"/>
    <property type="match status" value="1"/>
</dbReference>
<dbReference type="SUPFAM" id="SSF48340">
    <property type="entry name" value="Interferon-induced guanylate-binding protein 1 (GBP1), C-terminal domain"/>
    <property type="match status" value="1"/>
</dbReference>
<dbReference type="VEuPathDB" id="CryptoDB:Vbra_18985"/>
<dbReference type="GO" id="GO:0000423">
    <property type="term" value="P:mitophagy"/>
    <property type="evidence" value="ECO:0007669"/>
    <property type="project" value="TreeGrafter"/>
</dbReference>
<dbReference type="Proteomes" id="UP000041254">
    <property type="component" value="Unassembled WGS sequence"/>
</dbReference>
<evidence type="ECO:0008006" key="7">
    <source>
        <dbReference type="Google" id="ProtNLM"/>
    </source>
</evidence>
<comment type="similarity">
    <text evidence="1">Belongs to the beclin family.</text>
</comment>
<protein>
    <recommendedName>
        <fullName evidence="7">Autophagy-related protein 6</fullName>
    </recommendedName>
</protein>
<dbReference type="GO" id="GO:0034272">
    <property type="term" value="C:phosphatidylinositol 3-kinase complex, class III, type II"/>
    <property type="evidence" value="ECO:0007669"/>
    <property type="project" value="TreeGrafter"/>
</dbReference>
<dbReference type="PANTHER" id="PTHR12768">
    <property type="entry name" value="BECLIN 1"/>
    <property type="match status" value="1"/>
</dbReference>
<dbReference type="InParanoid" id="A0A0G4GXQ7"/>
<dbReference type="GO" id="GO:0045324">
    <property type="term" value="P:late endosome to vacuole transport"/>
    <property type="evidence" value="ECO:0007669"/>
    <property type="project" value="TreeGrafter"/>
</dbReference>
<dbReference type="STRING" id="1169540.A0A0G4GXQ7"/>
<dbReference type="InterPro" id="IPR041691">
    <property type="entry name" value="Atg6/beclin_CC"/>
</dbReference>
<dbReference type="InterPro" id="IPR007243">
    <property type="entry name" value="Atg6/Beclin"/>
</dbReference>
<dbReference type="GO" id="GO:0006995">
    <property type="term" value="P:cellular response to nitrogen starvation"/>
    <property type="evidence" value="ECO:0007669"/>
    <property type="project" value="TreeGrafter"/>
</dbReference>
<reference evidence="5 6" key="1">
    <citation type="submission" date="2014-11" db="EMBL/GenBank/DDBJ databases">
        <authorList>
            <person name="Zhu J."/>
            <person name="Qi W."/>
            <person name="Song R."/>
        </authorList>
    </citation>
    <scope>NUCLEOTIDE SEQUENCE [LARGE SCALE GENOMIC DNA]</scope>
</reference>
<keyword evidence="6" id="KW-1185">Reference proteome</keyword>
<dbReference type="PhylomeDB" id="A0A0G4GXQ7"/>
<dbReference type="GO" id="GO:0043548">
    <property type="term" value="F:phosphatidylinositol 3-kinase binding"/>
    <property type="evidence" value="ECO:0007669"/>
    <property type="project" value="TreeGrafter"/>
</dbReference>
<dbReference type="InterPro" id="IPR040455">
    <property type="entry name" value="Atg6_BARA"/>
</dbReference>
<dbReference type="GO" id="GO:0005525">
    <property type="term" value="F:GTP binding"/>
    <property type="evidence" value="ECO:0007669"/>
    <property type="project" value="InterPro"/>
</dbReference>
<dbReference type="GO" id="GO:0003924">
    <property type="term" value="F:GTPase activity"/>
    <property type="evidence" value="ECO:0007669"/>
    <property type="project" value="InterPro"/>
</dbReference>
<accession>A0A0G4GXQ7</accession>
<dbReference type="EMBL" id="CDMY01000869">
    <property type="protein sequence ID" value="CEM35886.1"/>
    <property type="molecule type" value="Genomic_DNA"/>
</dbReference>
<gene>
    <name evidence="5" type="ORF">Vbra_18985</name>
</gene>
<dbReference type="Gene3D" id="6.10.250.3110">
    <property type="match status" value="1"/>
</dbReference>
<proteinExistence type="inferred from homology"/>
<dbReference type="AlphaFoldDB" id="A0A0G4GXQ7"/>
<dbReference type="GO" id="GO:0034271">
    <property type="term" value="C:phosphatidylinositol 3-kinase complex, class III, type I"/>
    <property type="evidence" value="ECO:0007669"/>
    <property type="project" value="TreeGrafter"/>
</dbReference>
<dbReference type="GO" id="GO:0030674">
    <property type="term" value="F:protein-macromolecule adaptor activity"/>
    <property type="evidence" value="ECO:0007669"/>
    <property type="project" value="TreeGrafter"/>
</dbReference>
<dbReference type="InterPro" id="IPR036543">
    <property type="entry name" value="Guanylate-bd_C_sf"/>
</dbReference>
<name>A0A0G4GXQ7_VITBC</name>
<dbReference type="GO" id="GO:0000045">
    <property type="term" value="P:autophagosome assembly"/>
    <property type="evidence" value="ECO:0007669"/>
    <property type="project" value="TreeGrafter"/>
</dbReference>
<dbReference type="InterPro" id="IPR038274">
    <property type="entry name" value="Atg6/Beclin_C_sf"/>
</dbReference>
<dbReference type="OrthoDB" id="20368at2759"/>
<feature type="domain" description="Atg6/beclin coiled-coil" evidence="4">
    <location>
        <begin position="106"/>
        <end position="239"/>
    </location>
</feature>